<keyword evidence="1" id="KW-0479">Metal-binding</keyword>
<dbReference type="SUPFAM" id="SSF57716">
    <property type="entry name" value="Glucocorticoid receptor-like (DNA-binding domain)"/>
    <property type="match status" value="1"/>
</dbReference>
<dbReference type="PROSITE" id="PS01102">
    <property type="entry name" value="ZF_DKSA_1"/>
    <property type="match status" value="1"/>
</dbReference>
<feature type="zinc finger region" description="dksA C4-type" evidence="4">
    <location>
        <begin position="91"/>
        <end position="115"/>
    </location>
</feature>
<sequence>MSRMDRERQERLKGILLERKRVLWSEVRNELFQTLGTEYNAQFDRGMDLGDRSLVDLIEDTGLKVTDIRREELTRMDEAERRLAAGTYGICEECGVAIPEERLALVPFAPCCVACQERREKPLRPLPGVTL</sequence>
<dbReference type="SUPFAM" id="SSF109635">
    <property type="entry name" value="DnaK suppressor protein DksA, alpha-hairpin domain"/>
    <property type="match status" value="1"/>
</dbReference>
<dbReference type="InterPro" id="IPR020458">
    <property type="entry name" value="Znf_DskA_TraR_CS"/>
</dbReference>
<keyword evidence="3" id="KW-0862">Zinc</keyword>
<dbReference type="PANTHER" id="PTHR33823:SF4">
    <property type="entry name" value="GENERAL STRESS PROTEIN 16O"/>
    <property type="match status" value="1"/>
</dbReference>
<reference evidence="6 7" key="1">
    <citation type="journal article" date="2015" name="Genome Announc.">
        <title>Complete Genome of Geobacter pickeringii G13T, a Metal-Reducing Isolate from Sedimentary Kaolin Deposits.</title>
        <authorList>
            <person name="Badalamenti J.P."/>
            <person name="Bond D.R."/>
        </authorList>
    </citation>
    <scope>NUCLEOTIDE SEQUENCE [LARGE SCALE GENOMIC DNA]</scope>
    <source>
        <strain evidence="6 7">G13</strain>
    </source>
</reference>
<evidence type="ECO:0000256" key="3">
    <source>
        <dbReference type="ARBA" id="ARBA00022833"/>
    </source>
</evidence>
<keyword evidence="2" id="KW-0863">Zinc-finger</keyword>
<evidence type="ECO:0000256" key="1">
    <source>
        <dbReference type="ARBA" id="ARBA00022723"/>
    </source>
</evidence>
<dbReference type="RefSeq" id="WP_039743567.1">
    <property type="nucleotide sequence ID" value="NZ_CP009788.1"/>
</dbReference>
<gene>
    <name evidence="6" type="ORF">GPICK_12155</name>
</gene>
<dbReference type="Proteomes" id="UP000057609">
    <property type="component" value="Chromosome"/>
</dbReference>
<evidence type="ECO:0000256" key="4">
    <source>
        <dbReference type="PROSITE-ProRule" id="PRU00510"/>
    </source>
</evidence>
<proteinExistence type="predicted"/>
<dbReference type="EMBL" id="CP009788">
    <property type="protein sequence ID" value="AJE04007.1"/>
    <property type="molecule type" value="Genomic_DNA"/>
</dbReference>
<dbReference type="InterPro" id="IPR037187">
    <property type="entry name" value="DnaK_N"/>
</dbReference>
<dbReference type="GO" id="GO:0008270">
    <property type="term" value="F:zinc ion binding"/>
    <property type="evidence" value="ECO:0007669"/>
    <property type="project" value="UniProtKB-KW"/>
</dbReference>
<dbReference type="HOGENOM" id="CLU_043144_4_0_7"/>
<dbReference type="OrthoDB" id="9803742at2"/>
<dbReference type="PROSITE" id="PS51128">
    <property type="entry name" value="ZF_DKSA_2"/>
    <property type="match status" value="1"/>
</dbReference>
<dbReference type="Pfam" id="PF01258">
    <property type="entry name" value="zf-dskA_traR"/>
    <property type="match status" value="1"/>
</dbReference>
<evidence type="ECO:0000313" key="7">
    <source>
        <dbReference type="Proteomes" id="UP000057609"/>
    </source>
</evidence>
<accession>A0A0B5BBV4</accession>
<evidence type="ECO:0000313" key="6">
    <source>
        <dbReference type="EMBL" id="AJE04007.1"/>
    </source>
</evidence>
<dbReference type="KEGG" id="gpi:GPICK_12155"/>
<dbReference type="STRING" id="345632.GPICK_12155"/>
<feature type="domain" description="Zinc finger DksA/TraR C4-type" evidence="5">
    <location>
        <begin position="86"/>
        <end position="121"/>
    </location>
</feature>
<evidence type="ECO:0000256" key="2">
    <source>
        <dbReference type="ARBA" id="ARBA00022771"/>
    </source>
</evidence>
<keyword evidence="7" id="KW-1185">Reference proteome</keyword>
<dbReference type="InterPro" id="IPR000962">
    <property type="entry name" value="Znf_DskA_TraR"/>
</dbReference>
<name>A0A0B5BBV4_9BACT</name>
<dbReference type="AlphaFoldDB" id="A0A0B5BBV4"/>
<dbReference type="Gene3D" id="1.20.120.910">
    <property type="entry name" value="DksA, coiled-coil domain"/>
    <property type="match status" value="1"/>
</dbReference>
<evidence type="ECO:0000259" key="5">
    <source>
        <dbReference type="Pfam" id="PF01258"/>
    </source>
</evidence>
<protein>
    <submittedName>
        <fullName evidence="6">Molecular chaperone DnaK</fullName>
    </submittedName>
</protein>
<dbReference type="PANTHER" id="PTHR33823">
    <property type="entry name" value="RNA POLYMERASE-BINDING TRANSCRIPTION FACTOR DKSA-RELATED"/>
    <property type="match status" value="1"/>
</dbReference>
<organism evidence="6 7">
    <name type="scientific">Geobacter pickeringii</name>
    <dbReference type="NCBI Taxonomy" id="345632"/>
    <lineage>
        <taxon>Bacteria</taxon>
        <taxon>Pseudomonadati</taxon>
        <taxon>Thermodesulfobacteriota</taxon>
        <taxon>Desulfuromonadia</taxon>
        <taxon>Geobacterales</taxon>
        <taxon>Geobacteraceae</taxon>
        <taxon>Geobacter</taxon>
    </lineage>
</organism>